<dbReference type="RefSeq" id="WP_284282007.1">
    <property type="nucleotide sequence ID" value="NZ_BSOJ01000029.1"/>
</dbReference>
<dbReference type="Pfam" id="PF03230">
    <property type="entry name" value="Antirestrict"/>
    <property type="match status" value="1"/>
</dbReference>
<comment type="similarity">
    <text evidence="1">Belongs to the antirestriction protein family.</text>
</comment>
<evidence type="ECO:0000313" key="2">
    <source>
        <dbReference type="EMBL" id="GLR27260.1"/>
    </source>
</evidence>
<dbReference type="Gene3D" id="3.30.70.3580">
    <property type="entry name" value="Antirestriction protein"/>
    <property type="match status" value="1"/>
</dbReference>
<accession>A0ABQ5YRJ5</accession>
<dbReference type="InterPro" id="IPR042297">
    <property type="entry name" value="Antirestriction_sf"/>
</dbReference>
<dbReference type="InterPro" id="IPR004914">
    <property type="entry name" value="Antirestrict"/>
</dbReference>
<reference evidence="3" key="1">
    <citation type="journal article" date="2019" name="Int. J. Syst. Evol. Microbiol.">
        <title>The Global Catalogue of Microorganisms (GCM) 10K type strain sequencing project: providing services to taxonomists for standard genome sequencing and annotation.</title>
        <authorList>
            <consortium name="The Broad Institute Genomics Platform"/>
            <consortium name="The Broad Institute Genome Sequencing Center for Infectious Disease"/>
            <person name="Wu L."/>
            <person name="Ma J."/>
        </authorList>
    </citation>
    <scope>NUCLEOTIDE SEQUENCE [LARGE SCALE GENOMIC DNA]</scope>
    <source>
        <strain evidence="3">NBRC 105857</strain>
    </source>
</reference>
<protein>
    <recommendedName>
        <fullName evidence="4">Antirestriction protein KlcA</fullName>
    </recommendedName>
</protein>
<evidence type="ECO:0000313" key="3">
    <source>
        <dbReference type="Proteomes" id="UP001156664"/>
    </source>
</evidence>
<organism evidence="2 3">
    <name type="scientific">Limnobacter litoralis</name>
    <dbReference type="NCBI Taxonomy" id="481366"/>
    <lineage>
        <taxon>Bacteria</taxon>
        <taxon>Pseudomonadati</taxon>
        <taxon>Pseudomonadota</taxon>
        <taxon>Betaproteobacteria</taxon>
        <taxon>Burkholderiales</taxon>
        <taxon>Burkholderiaceae</taxon>
        <taxon>Limnobacter</taxon>
    </lineage>
</organism>
<name>A0ABQ5YRJ5_9BURK</name>
<dbReference type="EMBL" id="BSOJ01000029">
    <property type="protein sequence ID" value="GLR27260.1"/>
    <property type="molecule type" value="Genomic_DNA"/>
</dbReference>
<evidence type="ECO:0000256" key="1">
    <source>
        <dbReference type="ARBA" id="ARBA00008618"/>
    </source>
</evidence>
<keyword evidence="3" id="KW-1185">Reference proteome</keyword>
<dbReference type="Proteomes" id="UP001156664">
    <property type="component" value="Unassembled WGS sequence"/>
</dbReference>
<proteinExistence type="inferred from homology"/>
<comment type="caution">
    <text evidence="2">The sequence shown here is derived from an EMBL/GenBank/DDBJ whole genome shotgun (WGS) entry which is preliminary data.</text>
</comment>
<evidence type="ECO:0008006" key="4">
    <source>
        <dbReference type="Google" id="ProtNLM"/>
    </source>
</evidence>
<gene>
    <name evidence="2" type="ORF">GCM10007875_23510</name>
</gene>
<sequence length="140" mass="15827">MSKDLFDNVEIVARALQGQERLSVLPELFGRHMMRFEALVYGWAGRLAANYDDGYWEMYRLSNGGFYMAPSSNDTYRVTVDGNLFSGELTADAMGIVVTLFALNQLAWDLQSADVSELYHHLRDYAAGHSEAVMIYRAID</sequence>